<evidence type="ECO:0000256" key="1">
    <source>
        <dbReference type="ARBA" id="ARBA00004141"/>
    </source>
</evidence>
<keyword evidence="4 6" id="KW-1133">Transmembrane helix</keyword>
<dbReference type="Proteomes" id="UP000521943">
    <property type="component" value="Unassembled WGS sequence"/>
</dbReference>
<dbReference type="InterPro" id="IPR011701">
    <property type="entry name" value="MFS"/>
</dbReference>
<name>A0A8H6IHY6_9AGAR</name>
<comment type="caution">
    <text evidence="7">The sequence shown here is derived from an EMBL/GenBank/DDBJ whole genome shotgun (WGS) entry which is preliminary data.</text>
</comment>
<keyword evidence="2" id="KW-0813">Transport</keyword>
<reference evidence="7 8" key="1">
    <citation type="submission" date="2020-07" db="EMBL/GenBank/DDBJ databases">
        <title>Comparative genomics of pyrophilous fungi reveals a link between fire events and developmental genes.</title>
        <authorList>
            <consortium name="DOE Joint Genome Institute"/>
            <person name="Steindorff A.S."/>
            <person name="Carver A."/>
            <person name="Calhoun S."/>
            <person name="Stillman K."/>
            <person name="Liu H."/>
            <person name="Lipzen A."/>
            <person name="Pangilinan J."/>
            <person name="Labutti K."/>
            <person name="Bruns T.D."/>
            <person name="Grigoriev I.V."/>
        </authorList>
    </citation>
    <scope>NUCLEOTIDE SEQUENCE [LARGE SCALE GENOMIC DNA]</scope>
    <source>
        <strain evidence="7 8">CBS 144469</strain>
    </source>
</reference>
<dbReference type="OrthoDB" id="3639251at2759"/>
<dbReference type="Pfam" id="PF07690">
    <property type="entry name" value="MFS_1"/>
    <property type="match status" value="1"/>
</dbReference>
<dbReference type="Gene3D" id="1.20.1250.20">
    <property type="entry name" value="MFS general substrate transporter like domains"/>
    <property type="match status" value="1"/>
</dbReference>
<sequence length="204" mass="22527">MSHAGEGSMACQWIFVIEGIFTVVLGLLTWILAPDFPDKDRFLTTEQTKMVLDRIVADRNDSVPDPITGRKILKHLSDPLVWSFACAIEFFITMLLTSTGFDVKEALLLTPPPYVAAAVSCFFFAWLADKTKPKANGARYLGLFFVNMGASGSVPAVLAFKRFVSTAVVIAFGWVGGIFATLVYRQEDFPKYVVVYSSHSPSRV</sequence>
<accession>A0A8H6IHY6</accession>
<proteinExistence type="predicted"/>
<feature type="transmembrane region" description="Helical" evidence="6">
    <location>
        <begin position="12"/>
        <end position="33"/>
    </location>
</feature>
<comment type="subcellular location">
    <subcellularLocation>
        <location evidence="1">Membrane</location>
        <topology evidence="1">Multi-pass membrane protein</topology>
    </subcellularLocation>
</comment>
<evidence type="ECO:0000256" key="5">
    <source>
        <dbReference type="ARBA" id="ARBA00023136"/>
    </source>
</evidence>
<keyword evidence="3 6" id="KW-0812">Transmembrane</keyword>
<evidence type="ECO:0000313" key="7">
    <source>
        <dbReference type="EMBL" id="KAF6765793.1"/>
    </source>
</evidence>
<keyword evidence="8" id="KW-1185">Reference proteome</keyword>
<evidence type="ECO:0000256" key="4">
    <source>
        <dbReference type="ARBA" id="ARBA00022989"/>
    </source>
</evidence>
<gene>
    <name evidence="7" type="ORF">DFP72DRAFT_1108755</name>
</gene>
<dbReference type="InterPro" id="IPR036259">
    <property type="entry name" value="MFS_trans_sf"/>
</dbReference>
<feature type="transmembrane region" description="Helical" evidence="6">
    <location>
        <begin position="80"/>
        <end position="101"/>
    </location>
</feature>
<keyword evidence="5 6" id="KW-0472">Membrane</keyword>
<dbReference type="EMBL" id="JACGCI010000002">
    <property type="protein sequence ID" value="KAF6765793.1"/>
    <property type="molecule type" value="Genomic_DNA"/>
</dbReference>
<evidence type="ECO:0000256" key="2">
    <source>
        <dbReference type="ARBA" id="ARBA00022448"/>
    </source>
</evidence>
<evidence type="ECO:0000256" key="3">
    <source>
        <dbReference type="ARBA" id="ARBA00022692"/>
    </source>
</evidence>
<feature type="transmembrane region" description="Helical" evidence="6">
    <location>
        <begin position="107"/>
        <end position="128"/>
    </location>
</feature>
<feature type="transmembrane region" description="Helical" evidence="6">
    <location>
        <begin position="166"/>
        <end position="184"/>
    </location>
</feature>
<dbReference type="GO" id="GO:0016020">
    <property type="term" value="C:membrane"/>
    <property type="evidence" value="ECO:0007669"/>
    <property type="project" value="UniProtKB-SubCell"/>
</dbReference>
<dbReference type="AlphaFoldDB" id="A0A8H6IHY6"/>
<evidence type="ECO:0000313" key="8">
    <source>
        <dbReference type="Proteomes" id="UP000521943"/>
    </source>
</evidence>
<organism evidence="7 8">
    <name type="scientific">Ephemerocybe angulata</name>
    <dbReference type="NCBI Taxonomy" id="980116"/>
    <lineage>
        <taxon>Eukaryota</taxon>
        <taxon>Fungi</taxon>
        <taxon>Dikarya</taxon>
        <taxon>Basidiomycota</taxon>
        <taxon>Agaricomycotina</taxon>
        <taxon>Agaricomycetes</taxon>
        <taxon>Agaricomycetidae</taxon>
        <taxon>Agaricales</taxon>
        <taxon>Agaricineae</taxon>
        <taxon>Psathyrellaceae</taxon>
        <taxon>Ephemerocybe</taxon>
    </lineage>
</organism>
<dbReference type="GO" id="GO:0022857">
    <property type="term" value="F:transmembrane transporter activity"/>
    <property type="evidence" value="ECO:0007669"/>
    <property type="project" value="InterPro"/>
</dbReference>
<dbReference type="SUPFAM" id="SSF103473">
    <property type="entry name" value="MFS general substrate transporter"/>
    <property type="match status" value="1"/>
</dbReference>
<evidence type="ECO:0000256" key="6">
    <source>
        <dbReference type="SAM" id="Phobius"/>
    </source>
</evidence>
<dbReference type="PANTHER" id="PTHR43791">
    <property type="entry name" value="PERMEASE-RELATED"/>
    <property type="match status" value="1"/>
</dbReference>
<dbReference type="PANTHER" id="PTHR43791:SF3">
    <property type="entry name" value="MAJOR FACILITATOR SUPERFAMILY (MFS) PROFILE DOMAIN-CONTAINING PROTEIN"/>
    <property type="match status" value="1"/>
</dbReference>
<feature type="transmembrane region" description="Helical" evidence="6">
    <location>
        <begin position="140"/>
        <end position="160"/>
    </location>
</feature>
<protein>
    <submittedName>
        <fullName evidence="7">Major facilitator superfamily domain-containing protein</fullName>
    </submittedName>
</protein>